<protein>
    <recommendedName>
        <fullName evidence="2">SCP domain-containing protein</fullName>
    </recommendedName>
</protein>
<dbReference type="Proteomes" id="UP001244341">
    <property type="component" value="Chromosome 1b"/>
</dbReference>
<dbReference type="InterPro" id="IPR001283">
    <property type="entry name" value="CRISP-related"/>
</dbReference>
<dbReference type="InterPro" id="IPR018244">
    <property type="entry name" value="Allrgn_V5/Tpx1_CS"/>
</dbReference>
<dbReference type="InterPro" id="IPR014044">
    <property type="entry name" value="CAP_dom"/>
</dbReference>
<keyword evidence="4" id="KW-1185">Reference proteome</keyword>
<feature type="domain" description="SCP" evidence="2">
    <location>
        <begin position="85"/>
        <end position="218"/>
    </location>
</feature>
<dbReference type="InterPro" id="IPR034113">
    <property type="entry name" value="SCP_GAPR1-like"/>
</dbReference>
<feature type="chain" id="PRO_5045347834" description="SCP domain-containing protein" evidence="1">
    <location>
        <begin position="26"/>
        <end position="254"/>
    </location>
</feature>
<evidence type="ECO:0000256" key="1">
    <source>
        <dbReference type="SAM" id="SignalP"/>
    </source>
</evidence>
<reference evidence="3 4" key="1">
    <citation type="submission" date="2023-05" db="EMBL/GenBank/DDBJ databases">
        <title>A 100% complete, gapless, phased diploid assembly of the Scenedesmus obliquus UTEX 3031 genome.</title>
        <authorList>
            <person name="Biondi T.C."/>
            <person name="Hanschen E.R."/>
            <person name="Kwon T."/>
            <person name="Eng W."/>
            <person name="Kruse C.P.S."/>
            <person name="Koehler S.I."/>
            <person name="Kunde Y."/>
            <person name="Gleasner C.D."/>
            <person name="You Mak K.T."/>
            <person name="Polle J."/>
            <person name="Hovde B.T."/>
            <person name="Starkenburg S.R."/>
        </authorList>
    </citation>
    <scope>NUCLEOTIDE SEQUENCE [LARGE SCALE GENOMIC DNA]</scope>
    <source>
        <strain evidence="3 4">DOE0152z</strain>
    </source>
</reference>
<dbReference type="CDD" id="cd05382">
    <property type="entry name" value="CAP_GAPR1-like"/>
    <property type="match status" value="1"/>
</dbReference>
<name>A0ABY8TMB8_TETOB</name>
<gene>
    <name evidence="3" type="ORF">OEZ85_008928</name>
</gene>
<dbReference type="EMBL" id="CP126208">
    <property type="protein sequence ID" value="WIA09533.1"/>
    <property type="molecule type" value="Genomic_DNA"/>
</dbReference>
<organism evidence="3 4">
    <name type="scientific">Tetradesmus obliquus</name>
    <name type="common">Green alga</name>
    <name type="synonym">Acutodesmus obliquus</name>
    <dbReference type="NCBI Taxonomy" id="3088"/>
    <lineage>
        <taxon>Eukaryota</taxon>
        <taxon>Viridiplantae</taxon>
        <taxon>Chlorophyta</taxon>
        <taxon>core chlorophytes</taxon>
        <taxon>Chlorophyceae</taxon>
        <taxon>CS clade</taxon>
        <taxon>Sphaeropleales</taxon>
        <taxon>Scenedesmaceae</taxon>
        <taxon>Tetradesmus</taxon>
    </lineage>
</organism>
<dbReference type="PROSITE" id="PS01010">
    <property type="entry name" value="CRISP_2"/>
    <property type="match status" value="1"/>
</dbReference>
<proteinExistence type="predicted"/>
<evidence type="ECO:0000313" key="4">
    <source>
        <dbReference type="Proteomes" id="UP001244341"/>
    </source>
</evidence>
<dbReference type="SUPFAM" id="SSF55797">
    <property type="entry name" value="PR-1-like"/>
    <property type="match status" value="1"/>
</dbReference>
<dbReference type="SMART" id="SM00198">
    <property type="entry name" value="SCP"/>
    <property type="match status" value="1"/>
</dbReference>
<evidence type="ECO:0000313" key="3">
    <source>
        <dbReference type="EMBL" id="WIA09533.1"/>
    </source>
</evidence>
<dbReference type="Gene3D" id="3.40.33.10">
    <property type="entry name" value="CAP"/>
    <property type="match status" value="1"/>
</dbReference>
<sequence length="254" mass="27023">MARRKNVVQHLLLATLLCCSSTSFAARILLQELETATDTTPLPGIVGPAQPAPTSGAIEPASQEQLATAAAADIAQAIPPLYSRMLARHNTFRMRHGAENMTWDAGVAATAKAWAQKCKWEHSGASGVGENLYAAWLRTAADLPRAAMDATNAWYKEVSLYKFNNPGFTMETGHFTQVVWKATTKLGCFAALCNNLIPDAGLMGYVVCNYSPPGNFGGPADYRVNVQPARRRRAAVSATAATAAAVNVEAGTTP</sequence>
<feature type="signal peptide" evidence="1">
    <location>
        <begin position="1"/>
        <end position="25"/>
    </location>
</feature>
<dbReference type="PANTHER" id="PTHR10334">
    <property type="entry name" value="CYSTEINE-RICH SECRETORY PROTEIN-RELATED"/>
    <property type="match status" value="1"/>
</dbReference>
<dbReference type="Pfam" id="PF00188">
    <property type="entry name" value="CAP"/>
    <property type="match status" value="1"/>
</dbReference>
<dbReference type="InterPro" id="IPR035940">
    <property type="entry name" value="CAP_sf"/>
</dbReference>
<dbReference type="PROSITE" id="PS01009">
    <property type="entry name" value="CRISP_1"/>
    <property type="match status" value="1"/>
</dbReference>
<dbReference type="PRINTS" id="PR00837">
    <property type="entry name" value="V5TPXLIKE"/>
</dbReference>
<evidence type="ECO:0000259" key="2">
    <source>
        <dbReference type="SMART" id="SM00198"/>
    </source>
</evidence>
<keyword evidence="1" id="KW-0732">Signal</keyword>
<accession>A0ABY8TMB8</accession>